<dbReference type="PANTHER" id="PTHR42905">
    <property type="entry name" value="PHOSPHOENOLPYRUVATE CARBOXYLASE"/>
    <property type="match status" value="1"/>
</dbReference>
<dbReference type="PANTHER" id="PTHR42905:SF5">
    <property type="entry name" value="CARBOXYVINYL-CARBOXYPHOSPHONATE PHOSPHORYLMUTASE, CHLOROPLASTIC"/>
    <property type="match status" value="1"/>
</dbReference>
<keyword evidence="2" id="KW-1185">Reference proteome</keyword>
<evidence type="ECO:0000313" key="1">
    <source>
        <dbReference type="EMBL" id="MCH6163815.1"/>
    </source>
</evidence>
<reference evidence="1" key="1">
    <citation type="submission" date="2022-03" db="EMBL/GenBank/DDBJ databases">
        <authorList>
            <person name="Santos J.D.N."/>
            <person name="Kallscheuer N."/>
            <person name="Jogler C."/>
            <person name="Lage O.M."/>
        </authorList>
    </citation>
    <scope>NUCLEOTIDE SEQUENCE</scope>
    <source>
        <strain evidence="1">M600PL45_2</strain>
    </source>
</reference>
<dbReference type="GO" id="GO:0016829">
    <property type="term" value="F:lyase activity"/>
    <property type="evidence" value="ECO:0007669"/>
    <property type="project" value="UniProtKB-KW"/>
</dbReference>
<evidence type="ECO:0000313" key="2">
    <source>
        <dbReference type="Proteomes" id="UP001166784"/>
    </source>
</evidence>
<reference evidence="1" key="2">
    <citation type="journal article" date="2023" name="Int. J. Syst. Evol. Microbiol.">
        <title>Streptomyces marispadix sp. nov., isolated from marine beach sediment of the Northern Coast of Portugal.</title>
        <authorList>
            <person name="dos Santos J.D.N."/>
            <person name="Vitorino I.R."/>
            <person name="Kallscheuer N."/>
            <person name="Srivastava A."/>
            <person name="Krautwurst S."/>
            <person name="Marz M."/>
            <person name="Jogler C."/>
            <person name="Lobo Da Cunha A."/>
            <person name="Catita J."/>
            <person name="Goncalves H."/>
            <person name="Gonzalez I."/>
            <person name="Reyes F."/>
            <person name="Lage O.M."/>
        </authorList>
    </citation>
    <scope>NUCLEOTIDE SEQUENCE</scope>
    <source>
        <strain evidence="1">M600PL45_2</strain>
    </source>
</reference>
<name>A0ABS9T5N6_9ACTN</name>
<sequence length="286" mass="30487">MSRLRELIDSGRVLVVPGAANALTARVIEDCGFPCVYVTGAGVANTQLAVPDVGLLAFSELAAQVSAIRTAVDVPLIVDADTGFGGPLNVHRTVRELERAGADAIQIEDQTFPKRCGHFEGKNVIAPADMVAKVHAAVDARADDGTLIVARTDARAVNGLEDACERANTYHEAGADIVFVEAPRSEAEIETVAAKVGAPQVVNFVVGGATPLLSEQRLQELGFAIALHANLPLLAGIEGMQHALRLLRDGAPLSDAPLATWEERQRLVRRAEFEQLDSRFSTEEVR</sequence>
<organism evidence="1 2">
    <name type="scientific">Streptomyces marispadix</name>
    <dbReference type="NCBI Taxonomy" id="2922868"/>
    <lineage>
        <taxon>Bacteria</taxon>
        <taxon>Bacillati</taxon>
        <taxon>Actinomycetota</taxon>
        <taxon>Actinomycetes</taxon>
        <taxon>Kitasatosporales</taxon>
        <taxon>Streptomycetaceae</taxon>
        <taxon>Streptomyces</taxon>
    </lineage>
</organism>
<dbReference type="EMBL" id="JAKWJU010000002">
    <property type="protein sequence ID" value="MCH6163815.1"/>
    <property type="molecule type" value="Genomic_DNA"/>
</dbReference>
<dbReference type="Pfam" id="PF13714">
    <property type="entry name" value="PEP_mutase"/>
    <property type="match status" value="1"/>
</dbReference>
<accession>A0ABS9T5N6</accession>
<dbReference type="CDD" id="cd00377">
    <property type="entry name" value="ICL_PEPM"/>
    <property type="match status" value="1"/>
</dbReference>
<dbReference type="Proteomes" id="UP001166784">
    <property type="component" value="Unassembled WGS sequence"/>
</dbReference>
<dbReference type="RefSeq" id="WP_241062680.1">
    <property type="nucleotide sequence ID" value="NZ_JAKWJU010000002.1"/>
</dbReference>
<dbReference type="InterPro" id="IPR040442">
    <property type="entry name" value="Pyrv_kinase-like_dom_sf"/>
</dbReference>
<keyword evidence="1" id="KW-0456">Lyase</keyword>
<dbReference type="InterPro" id="IPR039556">
    <property type="entry name" value="ICL/PEPM"/>
</dbReference>
<dbReference type="InterPro" id="IPR015813">
    <property type="entry name" value="Pyrv/PenolPyrv_kinase-like_dom"/>
</dbReference>
<dbReference type="SUPFAM" id="SSF51621">
    <property type="entry name" value="Phosphoenolpyruvate/pyruvate domain"/>
    <property type="match status" value="1"/>
</dbReference>
<proteinExistence type="predicted"/>
<protein>
    <submittedName>
        <fullName evidence="1">Isocitrate lyase/PEP mutase family protein</fullName>
    </submittedName>
</protein>
<gene>
    <name evidence="1" type="ORF">MMA15_26465</name>
</gene>
<dbReference type="Gene3D" id="3.20.20.60">
    <property type="entry name" value="Phosphoenolpyruvate-binding domains"/>
    <property type="match status" value="1"/>
</dbReference>
<comment type="caution">
    <text evidence="1">The sequence shown here is derived from an EMBL/GenBank/DDBJ whole genome shotgun (WGS) entry which is preliminary data.</text>
</comment>